<dbReference type="PANTHER" id="PTHR43730:SF1">
    <property type="entry name" value="BETA-MANNOSIDASE"/>
    <property type="match status" value="1"/>
</dbReference>
<gene>
    <name evidence="14" type="ORF">ABOM_007637</name>
</gene>
<dbReference type="STRING" id="109264.A0A1F7ZVE2"/>
<evidence type="ECO:0000256" key="2">
    <source>
        <dbReference type="ARBA" id="ARBA00004740"/>
    </source>
</evidence>
<dbReference type="InterPro" id="IPR050887">
    <property type="entry name" value="Beta-mannosidase_GH2"/>
</dbReference>
<feature type="domain" description="Mannosidase Ig/CBM-like" evidence="12">
    <location>
        <begin position="656"/>
        <end position="742"/>
    </location>
</feature>
<reference evidence="14 15" key="1">
    <citation type="journal article" date="2016" name="Genome Biol. Evol.">
        <title>Draft genome sequence of an aflatoxigenic Aspergillus species, A. bombycis.</title>
        <authorList>
            <person name="Moore G.G."/>
            <person name="Mack B.M."/>
            <person name="Beltz S.B."/>
            <person name="Gilbert M.K."/>
        </authorList>
    </citation>
    <scope>NUCLEOTIDE SEQUENCE [LARGE SCALE GENOMIC DNA]</scope>
    <source>
        <strain evidence="15">NRRL 26010</strain>
    </source>
</reference>
<dbReference type="RefSeq" id="XP_022387149.1">
    <property type="nucleotide sequence ID" value="XM_022534766.1"/>
</dbReference>
<evidence type="ECO:0000313" key="15">
    <source>
        <dbReference type="Proteomes" id="UP000179179"/>
    </source>
</evidence>
<dbReference type="SUPFAM" id="SSF49785">
    <property type="entry name" value="Galactose-binding domain-like"/>
    <property type="match status" value="1"/>
</dbReference>
<keyword evidence="5" id="KW-0119">Carbohydrate metabolism</keyword>
<protein>
    <recommendedName>
        <fullName evidence="9">Beta-mannosidase B</fullName>
        <ecNumber evidence="3">3.2.1.25</ecNumber>
    </recommendedName>
    <alternativeName>
        <fullName evidence="10">Mannanase B</fullName>
    </alternativeName>
</protein>
<evidence type="ECO:0000259" key="13">
    <source>
        <dbReference type="Pfam" id="PF22666"/>
    </source>
</evidence>
<dbReference type="EMBL" id="LYCR01000071">
    <property type="protein sequence ID" value="OGM43432.1"/>
    <property type="molecule type" value="Genomic_DNA"/>
</dbReference>
<evidence type="ECO:0000259" key="12">
    <source>
        <dbReference type="Pfam" id="PF17786"/>
    </source>
</evidence>
<dbReference type="UniPathway" id="UPA00280"/>
<comment type="caution">
    <text evidence="14">The sequence shown here is derived from an EMBL/GenBank/DDBJ whole genome shotgun (WGS) entry which is preliminary data.</text>
</comment>
<dbReference type="FunFam" id="3.20.20.80:FF:000050">
    <property type="entry name" value="Beta-mannosidase B"/>
    <property type="match status" value="1"/>
</dbReference>
<name>A0A1F7ZVE2_9EURO</name>
<dbReference type="EC" id="3.2.1.25" evidence="3"/>
<dbReference type="Pfam" id="PF00703">
    <property type="entry name" value="Glyco_hydro_2"/>
    <property type="match status" value="1"/>
</dbReference>
<keyword evidence="6" id="KW-0326">Glycosidase</keyword>
<evidence type="ECO:0000256" key="10">
    <source>
        <dbReference type="ARBA" id="ARBA00041614"/>
    </source>
</evidence>
<feature type="domain" description="Glycoside hydrolase family 2 immunoglobulin-like beta-sandwich" evidence="11">
    <location>
        <begin position="197"/>
        <end position="301"/>
    </location>
</feature>
<proteinExistence type="inferred from homology"/>
<dbReference type="SUPFAM" id="SSF49303">
    <property type="entry name" value="beta-Galactosidase/glucuronidase domain"/>
    <property type="match status" value="1"/>
</dbReference>
<evidence type="ECO:0000256" key="7">
    <source>
        <dbReference type="ARBA" id="ARBA00023326"/>
    </source>
</evidence>
<dbReference type="Pfam" id="PF22666">
    <property type="entry name" value="Glyco_hydro_2_N2"/>
    <property type="match status" value="1"/>
</dbReference>
<dbReference type="Proteomes" id="UP000179179">
    <property type="component" value="Unassembled WGS sequence"/>
</dbReference>
<dbReference type="InterPro" id="IPR006102">
    <property type="entry name" value="Ig-like_GH2"/>
</dbReference>
<dbReference type="InterPro" id="IPR008979">
    <property type="entry name" value="Galactose-bd-like_sf"/>
</dbReference>
<dbReference type="AlphaFoldDB" id="A0A1F7ZVE2"/>
<dbReference type="GO" id="GO:0006516">
    <property type="term" value="P:glycoprotein catabolic process"/>
    <property type="evidence" value="ECO:0007669"/>
    <property type="project" value="TreeGrafter"/>
</dbReference>
<dbReference type="Gene3D" id="2.60.40.10">
    <property type="entry name" value="Immunoglobulins"/>
    <property type="match status" value="1"/>
</dbReference>
<dbReference type="InterPro" id="IPR017853">
    <property type="entry name" value="GH"/>
</dbReference>
<evidence type="ECO:0000256" key="4">
    <source>
        <dbReference type="ARBA" id="ARBA00022801"/>
    </source>
</evidence>
<evidence type="ECO:0000256" key="8">
    <source>
        <dbReference type="ARBA" id="ARBA00038429"/>
    </source>
</evidence>
<sequence length="819" mass="93466">MSSFKSLELSQGWQFRDASDSSPEAWRSVSNVPTVVHLDLISHGVIPDPFVGMNELQVQWVGERDWVYQVKFVTPKLEAGQRCDLLFEGLDTIATVKLNGETILESDNMFVPHRVDITNHLVPESCSIMTLDILFESALLCGRERVKQHPEHQFITHQTEAGRSSVRKAGYHWGWDWGPILMTAGPWRPVRLETYTARVEDLWVESEVSQDLKLCRGRLKAQVSGRPGSSIRFKILLRGNVLLESEVGATENGFAETEFVIQDPALWYPRGYGRQDLYEISVKLIDNHEVQHEVSKLTGFRSVELVQEKDRHGQSFFFRINGIDTFAGGSCWIPGDSFLPRLTPENIWGGGIFEPSTFYATCDELGILVWQDFMFACASYPTYPSFLSSIEEEARVNVRRLRHHPSIVIYAGSNEDYQIQEKYHLDYNFETDKDPQSWLKSTFPARYTYEYLLPKVVEEESAATPYHPTSPWGGGKHSADPTIGDIHQWNIWHGTMLSYQTFPEVGGRFVSEFGMEAFPHRATIDQFIVDEDEMYHQSLTMDFHNKARDHERRLGTYILENFRLKSDFQIAQSDAMKFAYQGWRRQWGHDRLCGGALVWQLNDCWPTTSWAVVDYFLRKKPAFYVISRTLDPVAVGVSRAHKEWTSGHAKPADSTRYELWAVTSHLKPIRAMLSLRFISIRTGADVQPEVSYEVVLVPNGTTEVASGDLSLKDTDAFVLSATLSIDDQVISRDMDWPQPYKYLSFRDRGLEVKLLPAEDALSVTVKKPVKGLVFEETDGVWLQDNGIDISPGYEHIIAVRGIRSSSDIPRWTYIGDDSL</sequence>
<evidence type="ECO:0000259" key="11">
    <source>
        <dbReference type="Pfam" id="PF00703"/>
    </source>
</evidence>
<dbReference type="OrthoDB" id="2866996at2759"/>
<organism evidence="14 15">
    <name type="scientific">Aspergillus bombycis</name>
    <dbReference type="NCBI Taxonomy" id="109264"/>
    <lineage>
        <taxon>Eukaryota</taxon>
        <taxon>Fungi</taxon>
        <taxon>Dikarya</taxon>
        <taxon>Ascomycota</taxon>
        <taxon>Pezizomycotina</taxon>
        <taxon>Eurotiomycetes</taxon>
        <taxon>Eurotiomycetidae</taxon>
        <taxon>Eurotiales</taxon>
        <taxon>Aspergillaceae</taxon>
        <taxon>Aspergillus</taxon>
    </lineage>
</organism>
<dbReference type="InterPro" id="IPR041447">
    <property type="entry name" value="Mannosidase_ig"/>
</dbReference>
<keyword evidence="7" id="KW-0624">Polysaccharide degradation</keyword>
<keyword evidence="15" id="KW-1185">Reference proteome</keyword>
<evidence type="ECO:0000256" key="1">
    <source>
        <dbReference type="ARBA" id="ARBA00000829"/>
    </source>
</evidence>
<evidence type="ECO:0000256" key="9">
    <source>
        <dbReference type="ARBA" id="ARBA00041069"/>
    </source>
</evidence>
<evidence type="ECO:0000313" key="14">
    <source>
        <dbReference type="EMBL" id="OGM43432.1"/>
    </source>
</evidence>
<dbReference type="GO" id="GO:0004567">
    <property type="term" value="F:beta-mannosidase activity"/>
    <property type="evidence" value="ECO:0007669"/>
    <property type="project" value="UniProtKB-EC"/>
</dbReference>
<dbReference type="GeneID" id="34451027"/>
<dbReference type="InterPro" id="IPR036156">
    <property type="entry name" value="Beta-gal/glucu_dom_sf"/>
</dbReference>
<accession>A0A1F7ZVE2</accession>
<feature type="domain" description="Beta-mannosidase-like galactose-binding" evidence="13">
    <location>
        <begin position="13"/>
        <end position="188"/>
    </location>
</feature>
<dbReference type="InterPro" id="IPR054593">
    <property type="entry name" value="Beta-mannosidase-like_N2"/>
</dbReference>
<evidence type="ECO:0000256" key="6">
    <source>
        <dbReference type="ARBA" id="ARBA00023295"/>
    </source>
</evidence>
<dbReference type="SUPFAM" id="SSF51445">
    <property type="entry name" value="(Trans)glycosidases"/>
    <property type="match status" value="1"/>
</dbReference>
<comment type="catalytic activity">
    <reaction evidence="1">
        <text>Hydrolysis of terminal, non-reducing beta-D-mannose residues in beta-D-mannosides.</text>
        <dbReference type="EC" id="3.2.1.25"/>
    </reaction>
</comment>
<dbReference type="Gene3D" id="3.20.20.80">
    <property type="entry name" value="Glycosidases"/>
    <property type="match status" value="1"/>
</dbReference>
<comment type="similarity">
    <text evidence="8">Belongs to the glycosyl hydrolase 2 family. Beta-mannosidase B subfamily.</text>
</comment>
<comment type="pathway">
    <text evidence="2">Glycan metabolism; N-glycan degradation.</text>
</comment>
<keyword evidence="4" id="KW-0378">Hydrolase</keyword>
<dbReference type="InterPro" id="IPR013783">
    <property type="entry name" value="Ig-like_fold"/>
</dbReference>
<evidence type="ECO:0000256" key="3">
    <source>
        <dbReference type="ARBA" id="ARBA00012754"/>
    </source>
</evidence>
<dbReference type="Pfam" id="PF17786">
    <property type="entry name" value="Mannosidase_ig"/>
    <property type="match status" value="1"/>
</dbReference>
<dbReference type="PANTHER" id="PTHR43730">
    <property type="entry name" value="BETA-MANNOSIDASE"/>
    <property type="match status" value="1"/>
</dbReference>
<evidence type="ECO:0000256" key="5">
    <source>
        <dbReference type="ARBA" id="ARBA00023277"/>
    </source>
</evidence>
<dbReference type="Gene3D" id="2.60.120.260">
    <property type="entry name" value="Galactose-binding domain-like"/>
    <property type="match status" value="1"/>
</dbReference>
<dbReference type="GO" id="GO:0000272">
    <property type="term" value="P:polysaccharide catabolic process"/>
    <property type="evidence" value="ECO:0007669"/>
    <property type="project" value="UniProtKB-KW"/>
</dbReference>
<dbReference type="FunFam" id="2.60.120.260:FF:000118">
    <property type="entry name" value="Beta-mannosidase B"/>
    <property type="match status" value="1"/>
</dbReference>